<evidence type="ECO:0000313" key="3">
    <source>
        <dbReference type="Proteomes" id="UP001168167"/>
    </source>
</evidence>
<reference evidence="2" key="1">
    <citation type="submission" date="2022-08" db="EMBL/GenBank/DDBJ databases">
        <authorList>
            <person name="Dzunkova M."/>
            <person name="La Clair J."/>
            <person name="Tyml T."/>
            <person name="Doud D."/>
            <person name="Schulz F."/>
            <person name="Piquer S."/>
            <person name="Porcel Sanchis D."/>
            <person name="Osborn A."/>
            <person name="Robinson D."/>
            <person name="Louie K.B."/>
            <person name="Bowen B.P."/>
            <person name="Bowers R."/>
            <person name="Lee J."/>
            <person name="Arnau Llombart V."/>
            <person name="Diaz Villanueva W."/>
            <person name="Gosliner T."/>
            <person name="Northen T."/>
            <person name="Cheng J.-F."/>
            <person name="Burkart M.D."/>
            <person name="Woyke T."/>
        </authorList>
    </citation>
    <scope>NUCLEOTIDE SEQUENCE</scope>
    <source>
        <strain evidence="2">Df01</strain>
    </source>
</reference>
<protein>
    <recommendedName>
        <fullName evidence="4">ATP synthase subunit I</fullName>
    </recommendedName>
</protein>
<name>A0ABT7QKG9_9GAMM</name>
<keyword evidence="1" id="KW-0812">Transmembrane</keyword>
<organism evidence="2 3">
    <name type="scientific">Candidatus Doriopsillibacter californiensis</name>
    <dbReference type="NCBI Taxonomy" id="2970740"/>
    <lineage>
        <taxon>Bacteria</taxon>
        <taxon>Pseudomonadati</taxon>
        <taxon>Pseudomonadota</taxon>
        <taxon>Gammaproteobacteria</taxon>
        <taxon>Candidatus Tethybacterales</taxon>
        <taxon>Candidatus Persebacteraceae</taxon>
        <taxon>Candidatus Doriopsillibacter</taxon>
    </lineage>
</organism>
<keyword evidence="1" id="KW-1133">Transmembrane helix</keyword>
<evidence type="ECO:0008006" key="4">
    <source>
        <dbReference type="Google" id="ProtNLM"/>
    </source>
</evidence>
<evidence type="ECO:0000313" key="2">
    <source>
        <dbReference type="EMBL" id="MDM5147204.1"/>
    </source>
</evidence>
<keyword evidence="1" id="KW-0472">Membrane</keyword>
<reference evidence="2" key="2">
    <citation type="journal article" date="2023" name="Microbiome">
        <title>Synthase-selected sorting approach identifies a beta-lactone synthase in a nudibranch symbiotic bacterium.</title>
        <authorList>
            <person name="Dzunkova M."/>
            <person name="La Clair J.J."/>
            <person name="Tyml T."/>
            <person name="Doud D."/>
            <person name="Schulz F."/>
            <person name="Piquer-Esteban S."/>
            <person name="Porcel Sanchis D."/>
            <person name="Osborn A."/>
            <person name="Robinson D."/>
            <person name="Louie K.B."/>
            <person name="Bowen B.P."/>
            <person name="Bowers R.M."/>
            <person name="Lee J."/>
            <person name="Arnau V."/>
            <person name="Diaz-Villanueva W."/>
            <person name="Stepanauskas R."/>
            <person name="Gosliner T."/>
            <person name="Date S.V."/>
            <person name="Northen T.R."/>
            <person name="Cheng J.F."/>
            <person name="Burkart M.D."/>
            <person name="Woyke T."/>
        </authorList>
    </citation>
    <scope>NUCLEOTIDE SEQUENCE</scope>
    <source>
        <strain evidence="2">Df01</strain>
    </source>
</reference>
<feature type="transmembrane region" description="Helical" evidence="1">
    <location>
        <begin position="51"/>
        <end position="70"/>
    </location>
</feature>
<sequence>MRFYYQFLWVAAALGFIANQHEEVLSAAGGFLVVTLPHFFCVAQRSSKYAFSLWGTKFSVTVLLLAVVVRTLHTFGGLEADFLLAGVILALVINIFSAARMAARAS</sequence>
<evidence type="ECO:0000256" key="1">
    <source>
        <dbReference type="SAM" id="Phobius"/>
    </source>
</evidence>
<comment type="caution">
    <text evidence="2">The sequence shown here is derived from an EMBL/GenBank/DDBJ whole genome shotgun (WGS) entry which is preliminary data.</text>
</comment>
<gene>
    <name evidence="2" type="ORF">NQX30_02275</name>
</gene>
<proteinExistence type="predicted"/>
<keyword evidence="3" id="KW-1185">Reference proteome</keyword>
<dbReference type="Proteomes" id="UP001168167">
    <property type="component" value="Unassembled WGS sequence"/>
</dbReference>
<feature type="transmembrane region" description="Helical" evidence="1">
    <location>
        <begin position="82"/>
        <end position="103"/>
    </location>
</feature>
<dbReference type="EMBL" id="JANQAO010000001">
    <property type="protein sequence ID" value="MDM5147204.1"/>
    <property type="molecule type" value="Genomic_DNA"/>
</dbReference>
<accession>A0ABT7QKG9</accession>